<dbReference type="AlphaFoldDB" id="A0AAV3RDT5"/>
<accession>A0AAV3RDT5</accession>
<name>A0AAV3RDT5_LITER</name>
<sequence length="80" mass="9139">MVILVTHKDLASTAPYVHIRTLDNKRSRPFSTKQFQLMIALLNYAGLMPAVPEKIQKFSMSRMVSVFHACSFPISRFPNI</sequence>
<comment type="caution">
    <text evidence="1">The sequence shown here is derived from an EMBL/GenBank/DDBJ whole genome shotgun (WGS) entry which is preliminary data.</text>
</comment>
<reference evidence="1 2" key="1">
    <citation type="submission" date="2024-01" db="EMBL/GenBank/DDBJ databases">
        <title>The complete chloroplast genome sequence of Lithospermum erythrorhizon: insights into the phylogenetic relationship among Boraginaceae species and the maternal lineages of purple gromwells.</title>
        <authorList>
            <person name="Okada T."/>
            <person name="Watanabe K."/>
        </authorList>
    </citation>
    <scope>NUCLEOTIDE SEQUENCE [LARGE SCALE GENOMIC DNA]</scope>
</reference>
<keyword evidence="2" id="KW-1185">Reference proteome</keyword>
<dbReference type="EMBL" id="BAABME010008618">
    <property type="protein sequence ID" value="GAA0173476.1"/>
    <property type="molecule type" value="Genomic_DNA"/>
</dbReference>
<evidence type="ECO:0000313" key="1">
    <source>
        <dbReference type="EMBL" id="GAA0173476.1"/>
    </source>
</evidence>
<dbReference type="Proteomes" id="UP001454036">
    <property type="component" value="Unassembled WGS sequence"/>
</dbReference>
<evidence type="ECO:0000313" key="2">
    <source>
        <dbReference type="Proteomes" id="UP001454036"/>
    </source>
</evidence>
<gene>
    <name evidence="1" type="ORF">LIER_27083</name>
</gene>
<protein>
    <submittedName>
        <fullName evidence="1">Uncharacterized protein</fullName>
    </submittedName>
</protein>
<organism evidence="1 2">
    <name type="scientific">Lithospermum erythrorhizon</name>
    <name type="common">Purple gromwell</name>
    <name type="synonym">Lithospermum officinale var. erythrorhizon</name>
    <dbReference type="NCBI Taxonomy" id="34254"/>
    <lineage>
        <taxon>Eukaryota</taxon>
        <taxon>Viridiplantae</taxon>
        <taxon>Streptophyta</taxon>
        <taxon>Embryophyta</taxon>
        <taxon>Tracheophyta</taxon>
        <taxon>Spermatophyta</taxon>
        <taxon>Magnoliopsida</taxon>
        <taxon>eudicotyledons</taxon>
        <taxon>Gunneridae</taxon>
        <taxon>Pentapetalae</taxon>
        <taxon>asterids</taxon>
        <taxon>lamiids</taxon>
        <taxon>Boraginales</taxon>
        <taxon>Boraginaceae</taxon>
        <taxon>Boraginoideae</taxon>
        <taxon>Lithospermeae</taxon>
        <taxon>Lithospermum</taxon>
    </lineage>
</organism>
<proteinExistence type="predicted"/>